<evidence type="ECO:0000256" key="2">
    <source>
        <dbReference type="ARBA" id="ARBA00010501"/>
    </source>
</evidence>
<comment type="caution">
    <text evidence="17">The sequence shown here is derived from an EMBL/GenBank/DDBJ whole genome shotgun (WGS) entry which is preliminary data.</text>
</comment>
<evidence type="ECO:0000313" key="17">
    <source>
        <dbReference type="EMBL" id="KAG0119835.1"/>
    </source>
</evidence>
<dbReference type="CDD" id="cd02601">
    <property type="entry name" value="HAD_Eya"/>
    <property type="match status" value="1"/>
</dbReference>
<evidence type="ECO:0000256" key="3">
    <source>
        <dbReference type="ARBA" id="ARBA00022473"/>
    </source>
</evidence>
<dbReference type="EC" id="3.1.3.48" evidence="15"/>
<dbReference type="SFLD" id="SFLDS00003">
    <property type="entry name" value="Haloacid_Dehalogenase"/>
    <property type="match status" value="1"/>
</dbReference>
<sequence length="885" mass="98127">MLLFPQAADCFRSMEMQDLASPHRRLSGSSESPSGPKLDNSHINNNSMTPNGTEVKTEPMNSSEIATTTTTDGALDNFSGSAIGSSGFSPRQTHQFSPPQIYPSKPYPHILPTPSSQTMAAYGQTQFTAGMQQATAYATYPQPGQPYGIPSYGALWAGIKTEGGLAQSQSPGQTGFLSYGASFSTPQPGQAPYSYQMQGSSFTTSSGIYAGNNSLTNSTGFNSSQQEYPSYPSFGQGQYAQYYNSSPYPSHYMTNSNTSPTTPSTNATYQLQEPPSGITSQAVTDPAAEYSTIHSPSTPIKDSDSDRLRRSSDGKSRGRGRRNNNPSPPPDSDLERVFIWDLDETIIIFHSLLTGSYANRYGRDPPTSVSLGLRMEEMIFNLADTHLFFNDLEVSVHSFKTYRDDLIFNICLECDQVHIDDVSSDDNGQDLSTYNFGTDGFPAAATSANLCLATGVRGGVDWMRKLAFRYRRVKEIYNTYKNNVGGKSLWTSESKRKMTECYLIPVRHVLVYSTGLLGPAKREAWLQLRAEIEALTDSWLTLALKALTLIHSRTNCVNILVTTTQLIPALAKVLLYGLGVVFPIENIYSATKIGKESCFERIIQRFGRKVVYVVIGDGVEEEQGAKKHAMPFWRISSHSDLMALHHALELEVLKIKLGESFHKEIEKEHKYILRCNLNWNLVRPDKWKQNQDQSRTCFYIPGTTMEVACSELNYMFVFSTAPTMLEINLMKCSLIKMFSYNDFHSKNNTHRMDIKRHVSLCHMPRKRHSPVPIFLFYINGKAAQLPLLPNSVWPGTGSTKTIQLSCAGKGLEEDGNIQGKIVISQVGKKHREEIYVGGCLLLMLSESQRSSVGAEERRSANVQALSEAHKDDVCRAKTLCLSVAA</sequence>
<reference evidence="17" key="1">
    <citation type="submission" date="2020-10" db="EMBL/GenBank/DDBJ databases">
        <title>Feather gene expression reveals the developmental basis of iridescence in African starlings.</title>
        <authorList>
            <person name="Rubenstein D.R."/>
        </authorList>
    </citation>
    <scope>NUCLEOTIDE SEQUENCE</scope>
    <source>
        <strain evidence="17">SS15</strain>
        <tissue evidence="17">Liver</tissue>
    </source>
</reference>
<keyword evidence="19" id="KW-1185">Reference proteome</keyword>
<dbReference type="Proteomes" id="UP000618051">
    <property type="component" value="Unassembled WGS sequence"/>
</dbReference>
<feature type="binding site" evidence="14">
    <location>
        <position position="341"/>
    </location>
    <ligand>
        <name>Mg(2+)</name>
        <dbReference type="ChEBI" id="CHEBI:18420"/>
    </ligand>
</feature>
<feature type="compositionally biased region" description="Low complexity" evidence="16">
    <location>
        <begin position="254"/>
        <end position="266"/>
    </location>
</feature>
<feature type="compositionally biased region" description="Polar residues" evidence="16">
    <location>
        <begin position="267"/>
        <end position="283"/>
    </location>
</feature>
<evidence type="ECO:0000256" key="13">
    <source>
        <dbReference type="PIRSR" id="PIRSR628472-1"/>
    </source>
</evidence>
<feature type="binding site" evidence="14">
    <location>
        <position position="343"/>
    </location>
    <ligand>
        <name>Mg(2+)</name>
        <dbReference type="ChEBI" id="CHEBI:18420"/>
    </ligand>
</feature>
<dbReference type="GO" id="GO:0004725">
    <property type="term" value="F:protein tyrosine phosphatase activity"/>
    <property type="evidence" value="ECO:0007669"/>
    <property type="project" value="UniProtKB-EC"/>
</dbReference>
<evidence type="ECO:0000256" key="10">
    <source>
        <dbReference type="ARBA" id="ARBA00023163"/>
    </source>
</evidence>
<protein>
    <recommendedName>
        <fullName evidence="15">Eyes absent homolog</fullName>
        <ecNumber evidence="15">3.1.3.48</ecNumber>
    </recommendedName>
</protein>
<comment type="catalytic activity">
    <reaction evidence="12 15">
        <text>O-phospho-L-tyrosyl-[protein] + H2O = L-tyrosyl-[protein] + phosphate</text>
        <dbReference type="Rhea" id="RHEA:10684"/>
        <dbReference type="Rhea" id="RHEA-COMP:10136"/>
        <dbReference type="Rhea" id="RHEA-COMP:20101"/>
        <dbReference type="ChEBI" id="CHEBI:15377"/>
        <dbReference type="ChEBI" id="CHEBI:43474"/>
        <dbReference type="ChEBI" id="CHEBI:46858"/>
        <dbReference type="ChEBI" id="CHEBI:61978"/>
        <dbReference type="EC" id="3.1.3.48"/>
    </reaction>
</comment>
<comment type="cofactor">
    <cofactor evidence="14 15">
        <name>Mg(2+)</name>
        <dbReference type="ChEBI" id="CHEBI:18420"/>
    </cofactor>
    <text evidence="14 15">Binds 1 Mg(2+) ion per subunit.</text>
</comment>
<feature type="compositionally biased region" description="Low complexity" evidence="16">
    <location>
        <begin position="78"/>
        <end position="89"/>
    </location>
</feature>
<comment type="similarity">
    <text evidence="2 15">Belongs to the HAD-like hydrolase superfamily. EYA family.</text>
</comment>
<feature type="binding site" evidence="14">
    <location>
        <position position="617"/>
    </location>
    <ligand>
        <name>Mg(2+)</name>
        <dbReference type="ChEBI" id="CHEBI:18420"/>
    </ligand>
</feature>
<keyword evidence="3" id="KW-0217">Developmental protein</keyword>
<evidence type="ECO:0000256" key="9">
    <source>
        <dbReference type="ARBA" id="ARBA00023159"/>
    </source>
</evidence>
<keyword evidence="6 14" id="KW-0460">Magnesium</keyword>
<dbReference type="GO" id="GO:0046872">
    <property type="term" value="F:metal ion binding"/>
    <property type="evidence" value="ECO:0007669"/>
    <property type="project" value="UniProtKB-KW"/>
</dbReference>
<evidence type="ECO:0000256" key="7">
    <source>
        <dbReference type="ARBA" id="ARBA00022912"/>
    </source>
</evidence>
<dbReference type="OrthoDB" id="167668at2759"/>
<reference evidence="18 19" key="2">
    <citation type="journal article" date="2021" name="J. Hered.">
        <title>Feather Gene Expression Elucidates the Developmental Basis of Plumage Iridescence in African Starlings.</title>
        <authorList>
            <person name="Rubenstein D.R."/>
            <person name="Corvelo A."/>
            <person name="MacManes M.D."/>
            <person name="Maia R."/>
            <person name="Narzisi G."/>
            <person name="Rousaki A."/>
            <person name="Vandenabeele P."/>
            <person name="Shawkey M.D."/>
            <person name="Solomon J."/>
        </authorList>
    </citation>
    <scope>NUCLEOTIDE SEQUENCE [LARGE SCALE GENOMIC DNA]</scope>
    <source>
        <strain evidence="18">SS15</strain>
    </source>
</reference>
<dbReference type="Pfam" id="PF00702">
    <property type="entry name" value="Hydrolase"/>
    <property type="match status" value="1"/>
</dbReference>
<dbReference type="EMBL" id="JADDUC010000077">
    <property type="protein sequence ID" value="KAG0119835.1"/>
    <property type="molecule type" value="Genomic_DNA"/>
</dbReference>
<evidence type="ECO:0000256" key="14">
    <source>
        <dbReference type="PIRSR" id="PIRSR628472-2"/>
    </source>
</evidence>
<evidence type="ECO:0000256" key="1">
    <source>
        <dbReference type="ARBA" id="ARBA00004123"/>
    </source>
</evidence>
<evidence type="ECO:0000313" key="19">
    <source>
        <dbReference type="Proteomes" id="UP000618051"/>
    </source>
</evidence>
<keyword evidence="9" id="KW-0010">Activator</keyword>
<evidence type="ECO:0000256" key="15">
    <source>
        <dbReference type="RuleBase" id="RU362036"/>
    </source>
</evidence>
<dbReference type="Gene3D" id="3.40.50.12350">
    <property type="match status" value="1"/>
</dbReference>
<evidence type="ECO:0000256" key="12">
    <source>
        <dbReference type="ARBA" id="ARBA00051722"/>
    </source>
</evidence>
<name>A0A835TVJ1_9PASS</name>
<dbReference type="AlphaFoldDB" id="A0A835TVJ1"/>
<dbReference type="InterPro" id="IPR042577">
    <property type="entry name" value="EYA_dom_metazoan"/>
</dbReference>
<organism evidence="17">
    <name type="scientific">Lamprotornis superbus</name>
    <dbReference type="NCBI Taxonomy" id="245042"/>
    <lineage>
        <taxon>Eukaryota</taxon>
        <taxon>Metazoa</taxon>
        <taxon>Chordata</taxon>
        <taxon>Craniata</taxon>
        <taxon>Vertebrata</taxon>
        <taxon>Euteleostomi</taxon>
        <taxon>Archelosauria</taxon>
        <taxon>Archosauria</taxon>
        <taxon>Dinosauria</taxon>
        <taxon>Saurischia</taxon>
        <taxon>Theropoda</taxon>
        <taxon>Coelurosauria</taxon>
        <taxon>Aves</taxon>
        <taxon>Neognathae</taxon>
        <taxon>Neoaves</taxon>
        <taxon>Telluraves</taxon>
        <taxon>Australaves</taxon>
        <taxon>Passeriformes</taxon>
        <taxon>Sturnidae</taxon>
        <taxon>Lamprotornis</taxon>
    </lineage>
</organism>
<feature type="compositionally biased region" description="Basic and acidic residues" evidence="16">
    <location>
        <begin position="301"/>
        <end position="316"/>
    </location>
</feature>
<keyword evidence="10" id="KW-0804">Transcription</keyword>
<feature type="active site" description="Nucleophile" evidence="13">
    <location>
        <position position="341"/>
    </location>
</feature>
<dbReference type="EMBL" id="JADDUC020000001">
    <property type="protein sequence ID" value="KAI1243440.1"/>
    <property type="molecule type" value="Genomic_DNA"/>
</dbReference>
<dbReference type="GO" id="GO:0045739">
    <property type="term" value="P:positive regulation of DNA repair"/>
    <property type="evidence" value="ECO:0007669"/>
    <property type="project" value="TreeGrafter"/>
</dbReference>
<dbReference type="GO" id="GO:0030154">
    <property type="term" value="P:cell differentiation"/>
    <property type="evidence" value="ECO:0007669"/>
    <property type="project" value="TreeGrafter"/>
</dbReference>
<dbReference type="GO" id="GO:2001240">
    <property type="term" value="P:negative regulation of extrinsic apoptotic signaling pathway in absence of ligand"/>
    <property type="evidence" value="ECO:0007669"/>
    <property type="project" value="TreeGrafter"/>
</dbReference>
<reference evidence="18" key="3">
    <citation type="submission" date="2022-01" db="EMBL/GenBank/DDBJ databases">
        <authorList>
            <person name="Rubenstein D.R."/>
        </authorList>
    </citation>
    <scope>NUCLEOTIDE SEQUENCE</scope>
    <source>
        <strain evidence="18">SS15</strain>
        <tissue evidence="18">Liver</tissue>
    </source>
</reference>
<evidence type="ECO:0000256" key="8">
    <source>
        <dbReference type="ARBA" id="ARBA00023015"/>
    </source>
</evidence>
<feature type="region of interest" description="Disordered" evidence="16">
    <location>
        <begin position="19"/>
        <end position="116"/>
    </location>
</feature>
<evidence type="ECO:0000256" key="5">
    <source>
        <dbReference type="ARBA" id="ARBA00022801"/>
    </source>
</evidence>
<accession>A0A835TVJ1</accession>
<evidence type="ECO:0000256" key="11">
    <source>
        <dbReference type="ARBA" id="ARBA00023242"/>
    </source>
</evidence>
<keyword evidence="7 15" id="KW-0904">Protein phosphatase</keyword>
<dbReference type="PANTHER" id="PTHR10190:SF11">
    <property type="entry name" value="EYES ABSENT HOMOLOG 1"/>
    <property type="match status" value="1"/>
</dbReference>
<dbReference type="InterPro" id="IPR038102">
    <property type="entry name" value="EYA_dom_sf"/>
</dbReference>
<dbReference type="GO" id="GO:0005634">
    <property type="term" value="C:nucleus"/>
    <property type="evidence" value="ECO:0007669"/>
    <property type="project" value="UniProtKB-SubCell"/>
</dbReference>
<dbReference type="SFLD" id="SFLDG01129">
    <property type="entry name" value="C1.5:_HAD__Beta-PGM__Phosphata"/>
    <property type="match status" value="1"/>
</dbReference>
<evidence type="ECO:0000313" key="18">
    <source>
        <dbReference type="EMBL" id="KAI1243440.1"/>
    </source>
</evidence>
<dbReference type="PANTHER" id="PTHR10190">
    <property type="entry name" value="EYES ABSENT"/>
    <property type="match status" value="1"/>
</dbReference>
<keyword evidence="5 15" id="KW-0378">Hydrolase</keyword>
<evidence type="ECO:0000256" key="4">
    <source>
        <dbReference type="ARBA" id="ARBA00022723"/>
    </source>
</evidence>
<keyword evidence="11" id="KW-0539">Nucleus</keyword>
<evidence type="ECO:0000256" key="6">
    <source>
        <dbReference type="ARBA" id="ARBA00022842"/>
    </source>
</evidence>
<comment type="subcellular location">
    <subcellularLocation>
        <location evidence="1">Nucleus</location>
    </subcellularLocation>
</comment>
<feature type="compositionally biased region" description="Polar residues" evidence="16">
    <location>
        <begin position="41"/>
        <end position="72"/>
    </location>
</feature>
<evidence type="ECO:0000256" key="16">
    <source>
        <dbReference type="SAM" id="MobiDB-lite"/>
    </source>
</evidence>
<keyword evidence="4 14" id="KW-0479">Metal-binding</keyword>
<dbReference type="InterPro" id="IPR006545">
    <property type="entry name" value="EYA_dom"/>
</dbReference>
<keyword evidence="8 15" id="KW-0805">Transcription regulation</keyword>
<proteinExistence type="inferred from homology"/>
<dbReference type="InterPro" id="IPR028472">
    <property type="entry name" value="EYA"/>
</dbReference>
<feature type="region of interest" description="Disordered" evidence="16">
    <location>
        <begin position="251"/>
        <end position="333"/>
    </location>
</feature>
<feature type="active site" description="Proton donor" evidence="13">
    <location>
        <position position="343"/>
    </location>
</feature>
<gene>
    <name evidence="18" type="ORF">IHE44_0001061</name>
    <name evidence="17" type="ORF">IHE44_013684</name>
</gene>
<dbReference type="NCBIfam" id="TIGR01658">
    <property type="entry name" value="EYA-cons_domain"/>
    <property type="match status" value="1"/>
</dbReference>